<keyword evidence="2" id="KW-1185">Reference proteome</keyword>
<evidence type="ECO:0000313" key="2">
    <source>
        <dbReference type="Proteomes" id="UP000664417"/>
    </source>
</evidence>
<dbReference type="Proteomes" id="UP000664417">
    <property type="component" value="Unassembled WGS sequence"/>
</dbReference>
<dbReference type="EMBL" id="JAFREP010000005">
    <property type="protein sequence ID" value="MBO1318219.1"/>
    <property type="molecule type" value="Genomic_DNA"/>
</dbReference>
<gene>
    <name evidence="1" type="ORF">J3U88_07120</name>
</gene>
<dbReference type="AlphaFoldDB" id="A0A8J7Q5D2"/>
<accession>A0A8J7Q5D2</accession>
<evidence type="ECO:0000313" key="1">
    <source>
        <dbReference type="EMBL" id="MBO1318219.1"/>
    </source>
</evidence>
<organism evidence="1 2">
    <name type="scientific">Acanthopleuribacter pedis</name>
    <dbReference type="NCBI Taxonomy" id="442870"/>
    <lineage>
        <taxon>Bacteria</taxon>
        <taxon>Pseudomonadati</taxon>
        <taxon>Acidobacteriota</taxon>
        <taxon>Holophagae</taxon>
        <taxon>Acanthopleuribacterales</taxon>
        <taxon>Acanthopleuribacteraceae</taxon>
        <taxon>Acanthopleuribacter</taxon>
    </lineage>
</organism>
<dbReference type="InterPro" id="IPR008792">
    <property type="entry name" value="PQQD"/>
</dbReference>
<protein>
    <submittedName>
        <fullName evidence="1">PqqD family protein</fullName>
    </submittedName>
</protein>
<dbReference type="Gene3D" id="1.10.10.1150">
    <property type="entry name" value="Coenzyme PQQ synthesis protein D (PqqD)"/>
    <property type="match status" value="1"/>
</dbReference>
<sequence length="98" mass="10374">MNPLIRQDLIFRELEGCFVVYDPVCDTTAVLNVQAAAVLDFCDGTFNPDQIAAELADTFGTTAAAVAGQVNSLLQDFAAKGWLQSPGSAPVIEVEPIS</sequence>
<comment type="caution">
    <text evidence="1">The sequence shown here is derived from an EMBL/GenBank/DDBJ whole genome shotgun (WGS) entry which is preliminary data.</text>
</comment>
<reference evidence="1" key="1">
    <citation type="submission" date="2021-03" db="EMBL/GenBank/DDBJ databases">
        <authorList>
            <person name="Wang G."/>
        </authorList>
    </citation>
    <scope>NUCLEOTIDE SEQUENCE</scope>
    <source>
        <strain evidence="1">KCTC 12899</strain>
    </source>
</reference>
<dbReference type="RefSeq" id="WP_207857866.1">
    <property type="nucleotide sequence ID" value="NZ_JAFREP010000005.1"/>
</dbReference>
<dbReference type="Pfam" id="PF05402">
    <property type="entry name" value="PqqD"/>
    <property type="match status" value="1"/>
</dbReference>
<name>A0A8J7Q5D2_9BACT</name>
<dbReference type="InterPro" id="IPR041881">
    <property type="entry name" value="PqqD_sf"/>
</dbReference>
<proteinExistence type="predicted"/>